<evidence type="ECO:0000313" key="2">
    <source>
        <dbReference type="EMBL" id="PZF74741.1"/>
    </source>
</evidence>
<sequence length="144" mass="15977">MKKFFLAASLISVAFASCKPGDGDGIGTIPGKWYFETDIHSTVVNGKLQSMDTVSINDGSYMEFTNDGKIYSYNYNAGGNSSYFDTGSYRQDGNILYMTDFTSNESDTLMILKITTNHLQTYTSYQDVINGDTVLKGDMLFSHK</sequence>
<dbReference type="AlphaFoldDB" id="A0A2W2AHI7"/>
<feature type="signal peptide" evidence="1">
    <location>
        <begin position="1"/>
        <end position="16"/>
    </location>
</feature>
<keyword evidence="1" id="KW-0732">Signal</keyword>
<name>A0A2W2AHI7_9BACT</name>
<dbReference type="OrthoDB" id="672518at2"/>
<comment type="caution">
    <text evidence="2">The sequence shown here is derived from an EMBL/GenBank/DDBJ whole genome shotgun (WGS) entry which is preliminary data.</text>
</comment>
<gene>
    <name evidence="2" type="ORF">DN068_00655</name>
</gene>
<proteinExistence type="predicted"/>
<dbReference type="PROSITE" id="PS51257">
    <property type="entry name" value="PROKAR_LIPOPROTEIN"/>
    <property type="match status" value="1"/>
</dbReference>
<organism evidence="2 3">
    <name type="scientific">Taibaiella soli</name>
    <dbReference type="NCBI Taxonomy" id="1649169"/>
    <lineage>
        <taxon>Bacteria</taxon>
        <taxon>Pseudomonadati</taxon>
        <taxon>Bacteroidota</taxon>
        <taxon>Chitinophagia</taxon>
        <taxon>Chitinophagales</taxon>
        <taxon>Chitinophagaceae</taxon>
        <taxon>Taibaiella</taxon>
    </lineage>
</organism>
<protein>
    <recommendedName>
        <fullName evidence="4">Lipocalin-like domain-containing protein</fullName>
    </recommendedName>
</protein>
<accession>A0A2W2AHI7</accession>
<feature type="chain" id="PRO_5016048974" description="Lipocalin-like domain-containing protein" evidence="1">
    <location>
        <begin position="17"/>
        <end position="144"/>
    </location>
</feature>
<dbReference type="EMBL" id="QKTW01000002">
    <property type="protein sequence ID" value="PZF74741.1"/>
    <property type="molecule type" value="Genomic_DNA"/>
</dbReference>
<dbReference type="RefSeq" id="WP_110996947.1">
    <property type="nucleotide sequence ID" value="NZ_QKTW01000002.1"/>
</dbReference>
<evidence type="ECO:0008006" key="4">
    <source>
        <dbReference type="Google" id="ProtNLM"/>
    </source>
</evidence>
<evidence type="ECO:0000313" key="3">
    <source>
        <dbReference type="Proteomes" id="UP000248745"/>
    </source>
</evidence>
<dbReference type="Proteomes" id="UP000248745">
    <property type="component" value="Unassembled WGS sequence"/>
</dbReference>
<evidence type="ECO:0000256" key="1">
    <source>
        <dbReference type="SAM" id="SignalP"/>
    </source>
</evidence>
<reference evidence="2 3" key="1">
    <citation type="submission" date="2018-06" db="EMBL/GenBank/DDBJ databases">
        <title>Mucibacter soli gen. nov., sp. nov., a new member of the family Chitinophagaceae producing mucin.</title>
        <authorList>
            <person name="Kim M.-K."/>
            <person name="Park S."/>
            <person name="Kim T.-S."/>
            <person name="Joung Y."/>
            <person name="Han J.-H."/>
            <person name="Kim S.B."/>
        </authorList>
    </citation>
    <scope>NUCLEOTIDE SEQUENCE [LARGE SCALE GENOMIC DNA]</scope>
    <source>
        <strain evidence="2 3">R1-15</strain>
    </source>
</reference>
<keyword evidence="3" id="KW-1185">Reference proteome</keyword>